<evidence type="ECO:0000256" key="2">
    <source>
        <dbReference type="ARBA" id="ARBA00022692"/>
    </source>
</evidence>
<comment type="subcellular location">
    <subcellularLocation>
        <location evidence="1">Membrane</location>
        <topology evidence="1">Multi-pass membrane protein</topology>
    </subcellularLocation>
</comment>
<dbReference type="Gene3D" id="1.20.1070.10">
    <property type="entry name" value="Rhodopsin 7-helix transmembrane proteins"/>
    <property type="match status" value="1"/>
</dbReference>
<keyword evidence="2 8" id="KW-0812">Transmembrane</keyword>
<keyword evidence="7" id="KW-0807">Transducer</keyword>
<evidence type="ECO:0000313" key="11">
    <source>
        <dbReference type="RefSeq" id="XP_017770835.1"/>
    </source>
</evidence>
<dbReference type="PANTHER" id="PTHR24243:SF208">
    <property type="entry name" value="PYROKININ-1 RECEPTOR"/>
    <property type="match status" value="1"/>
</dbReference>
<gene>
    <name evidence="11" type="primary">LOC108558432</name>
</gene>
<keyword evidence="10" id="KW-1185">Reference proteome</keyword>
<dbReference type="PROSITE" id="PS50262">
    <property type="entry name" value="G_PROTEIN_RECEP_F1_2"/>
    <property type="match status" value="1"/>
</dbReference>
<dbReference type="GeneID" id="108558432"/>
<feature type="domain" description="G-protein coupled receptors family 1 profile" evidence="9">
    <location>
        <begin position="1"/>
        <end position="60"/>
    </location>
</feature>
<keyword evidence="3 8" id="KW-1133">Transmembrane helix</keyword>
<dbReference type="Proteomes" id="UP000695000">
    <property type="component" value="Unplaced"/>
</dbReference>
<feature type="transmembrane region" description="Helical" evidence="8">
    <location>
        <begin position="36"/>
        <end position="59"/>
    </location>
</feature>
<feature type="non-terminal residue" evidence="11">
    <location>
        <position position="1"/>
    </location>
</feature>
<reference evidence="11" key="1">
    <citation type="submission" date="2025-08" db="UniProtKB">
        <authorList>
            <consortium name="RefSeq"/>
        </authorList>
    </citation>
    <scope>IDENTIFICATION</scope>
    <source>
        <tissue evidence="11">Whole Larva</tissue>
    </source>
</reference>
<keyword evidence="4" id="KW-0297">G-protein coupled receptor</keyword>
<evidence type="ECO:0000256" key="5">
    <source>
        <dbReference type="ARBA" id="ARBA00023136"/>
    </source>
</evidence>
<evidence type="ECO:0000256" key="3">
    <source>
        <dbReference type="ARBA" id="ARBA00022989"/>
    </source>
</evidence>
<evidence type="ECO:0000256" key="8">
    <source>
        <dbReference type="SAM" id="Phobius"/>
    </source>
</evidence>
<organism evidence="10 11">
    <name type="scientific">Nicrophorus vespilloides</name>
    <name type="common">Boreal carrion beetle</name>
    <dbReference type="NCBI Taxonomy" id="110193"/>
    <lineage>
        <taxon>Eukaryota</taxon>
        <taxon>Metazoa</taxon>
        <taxon>Ecdysozoa</taxon>
        <taxon>Arthropoda</taxon>
        <taxon>Hexapoda</taxon>
        <taxon>Insecta</taxon>
        <taxon>Pterygota</taxon>
        <taxon>Neoptera</taxon>
        <taxon>Endopterygota</taxon>
        <taxon>Coleoptera</taxon>
        <taxon>Polyphaga</taxon>
        <taxon>Staphyliniformia</taxon>
        <taxon>Silphidae</taxon>
        <taxon>Nicrophorinae</taxon>
        <taxon>Nicrophorus</taxon>
    </lineage>
</organism>
<evidence type="ECO:0000256" key="7">
    <source>
        <dbReference type="ARBA" id="ARBA00023224"/>
    </source>
</evidence>
<keyword evidence="6" id="KW-0675">Receptor</keyword>
<evidence type="ECO:0000256" key="6">
    <source>
        <dbReference type="ARBA" id="ARBA00023170"/>
    </source>
</evidence>
<protein>
    <submittedName>
        <fullName evidence="11">Uncharacterized protein LOC108558432</fullName>
    </submittedName>
</protein>
<dbReference type="SUPFAM" id="SSF81321">
    <property type="entry name" value="Family A G protein-coupled receptor-like"/>
    <property type="match status" value="1"/>
</dbReference>
<dbReference type="InterPro" id="IPR017452">
    <property type="entry name" value="GPCR_Rhodpsn_7TM"/>
</dbReference>
<accession>A0ABM1M8D5</accession>
<evidence type="ECO:0000256" key="1">
    <source>
        <dbReference type="ARBA" id="ARBA00004141"/>
    </source>
</evidence>
<evidence type="ECO:0000313" key="10">
    <source>
        <dbReference type="Proteomes" id="UP000695000"/>
    </source>
</evidence>
<sequence length="249" mass="28209">AVVVAFFICWAPFHAQRLLAVYLATASPEAQAAFLHIYTALMYISGVLYFLSTTVNPVLYHIMSNKFREAFKNTFYAWFGGKKMVRGRETTTTRTYSMLSRCPPSLKKYQRSISDGVANCQQLPLNPHDEDSDDKQISGNGKVDRFRPRMLSQTSQTTMLTTISKSISVDGGDRKKPEPRRHEDIGNRKYLDGFSKIFSLLHSPYEAKNSTADSANNTISNSSLQDLEEIEFSSSDLVRYMEEVNEDLI</sequence>
<name>A0ABM1M8D5_NICVS</name>
<evidence type="ECO:0000256" key="4">
    <source>
        <dbReference type="ARBA" id="ARBA00023040"/>
    </source>
</evidence>
<evidence type="ECO:0000259" key="9">
    <source>
        <dbReference type="PROSITE" id="PS50262"/>
    </source>
</evidence>
<proteinExistence type="predicted"/>
<dbReference type="PANTHER" id="PTHR24243">
    <property type="entry name" value="G-PROTEIN COUPLED RECEPTOR"/>
    <property type="match status" value="1"/>
</dbReference>
<dbReference type="RefSeq" id="XP_017770835.1">
    <property type="nucleotide sequence ID" value="XM_017915346.1"/>
</dbReference>
<keyword evidence="5 8" id="KW-0472">Membrane</keyword>